<evidence type="ECO:0000313" key="3">
    <source>
        <dbReference type="Proteomes" id="UP000319353"/>
    </source>
</evidence>
<accession>A0A537KLF9</accession>
<sequence length="69" mass="7947">MDLETSVALLATWIIQAALAYYTWTLKKVAKIGSDRQLGLDIRKQVGTDDKLFGEYWARMERDRKAGNR</sequence>
<feature type="transmembrane region" description="Helical" evidence="1">
    <location>
        <begin position="6"/>
        <end position="24"/>
    </location>
</feature>
<evidence type="ECO:0000256" key="1">
    <source>
        <dbReference type="SAM" id="Phobius"/>
    </source>
</evidence>
<gene>
    <name evidence="2" type="ORF">E6H01_13770</name>
</gene>
<protein>
    <submittedName>
        <fullName evidence="2">Uncharacterized protein</fullName>
    </submittedName>
</protein>
<dbReference type="AlphaFoldDB" id="A0A537KLF9"/>
<dbReference type="EMBL" id="VBAL01000248">
    <property type="protein sequence ID" value="TMI96598.1"/>
    <property type="molecule type" value="Genomic_DNA"/>
</dbReference>
<dbReference type="Proteomes" id="UP000319353">
    <property type="component" value="Unassembled WGS sequence"/>
</dbReference>
<organism evidence="2 3">
    <name type="scientific">Candidatus Segetimicrobium genomatis</name>
    <dbReference type="NCBI Taxonomy" id="2569760"/>
    <lineage>
        <taxon>Bacteria</taxon>
        <taxon>Bacillati</taxon>
        <taxon>Candidatus Sysuimicrobiota</taxon>
        <taxon>Candidatus Sysuimicrobiia</taxon>
        <taxon>Candidatus Sysuimicrobiales</taxon>
        <taxon>Candidatus Segetimicrobiaceae</taxon>
        <taxon>Candidatus Segetimicrobium</taxon>
    </lineage>
</organism>
<comment type="caution">
    <text evidence="2">The sequence shown here is derived from an EMBL/GenBank/DDBJ whole genome shotgun (WGS) entry which is preliminary data.</text>
</comment>
<evidence type="ECO:0000313" key="2">
    <source>
        <dbReference type="EMBL" id="TMI96598.1"/>
    </source>
</evidence>
<name>A0A537KLF9_9BACT</name>
<keyword evidence="1" id="KW-0472">Membrane</keyword>
<proteinExistence type="predicted"/>
<keyword evidence="1" id="KW-0812">Transmembrane</keyword>
<reference evidence="2 3" key="1">
    <citation type="journal article" date="2019" name="Nat. Microbiol.">
        <title>Mediterranean grassland soil C-N compound turnover is dependent on rainfall and depth, and is mediated by genomically divergent microorganisms.</title>
        <authorList>
            <person name="Diamond S."/>
            <person name="Andeer P.F."/>
            <person name="Li Z."/>
            <person name="Crits-Christoph A."/>
            <person name="Burstein D."/>
            <person name="Anantharaman K."/>
            <person name="Lane K.R."/>
            <person name="Thomas B.C."/>
            <person name="Pan C."/>
            <person name="Northen T.R."/>
            <person name="Banfield J.F."/>
        </authorList>
    </citation>
    <scope>NUCLEOTIDE SEQUENCE [LARGE SCALE GENOMIC DNA]</scope>
    <source>
        <strain evidence="2">NP_4</strain>
    </source>
</reference>
<keyword evidence="1" id="KW-1133">Transmembrane helix</keyword>